<evidence type="ECO:0000313" key="4">
    <source>
        <dbReference type="Proteomes" id="UP000027456"/>
    </source>
</evidence>
<dbReference type="GO" id="GO:0004674">
    <property type="term" value="F:protein serine/threonine kinase activity"/>
    <property type="evidence" value="ECO:0007669"/>
    <property type="project" value="TreeGrafter"/>
</dbReference>
<gene>
    <name evidence="3" type="ORF">V565_194800</name>
</gene>
<dbReference type="InterPro" id="IPR051681">
    <property type="entry name" value="Ser/Thr_Kinases-Pseudokinases"/>
</dbReference>
<evidence type="ECO:0000259" key="2">
    <source>
        <dbReference type="PROSITE" id="PS50011"/>
    </source>
</evidence>
<dbReference type="SUPFAM" id="SSF56112">
    <property type="entry name" value="Protein kinase-like (PK-like)"/>
    <property type="match status" value="1"/>
</dbReference>
<dbReference type="OrthoDB" id="4062651at2759"/>
<sequence>MTSPGLYPKTPTQFSRFIAPGTATNPAAVGQDYSGTARTLPPSQQEGGSFDHPVGTRIYYRDYITSTQNLTDIHISIANHILGECDSKRLPAAKDVTVCLHINGNDIEYYVVNHISKEIIWKIGQIPESFIDADPSKHEYEYWVHMMNFPGHRTSTAEDLRLLQAVLKSNSLVEKDSYATPEHSEAVFTDSGHLNPDESVYQTYIIAKRWVSVLQFSHESDAPSNNQILIDNDMSVSEILKHMCKRVQDVTELLDLYQCDEYPTQNGGYGDVYSGHMHLRDGSRVRVAIKCLRLTIEHSPEGRELVEAFSNELYVWSKCKHPNVMGLIGMAKYRNQFAMVSPWMHNGHLERLISRRDFPLEERYRLCIQIVEGVAYLHAKKIVHGDLNARNILMSSEGIPHLNDFGSSIIREHSLQFRSSGMERGFTMRWTAPELLLDGKAKPTYSGDIHSLGMTILEVITGAKPYADSHSASVFGLITSGVLPSRPMDRMPTGNSRADQLWSLLTNECWAGSPEDRITASALQDRMKEILV</sequence>
<feature type="region of interest" description="Disordered" evidence="1">
    <location>
        <begin position="28"/>
        <end position="51"/>
    </location>
</feature>
<dbReference type="InterPro" id="IPR001245">
    <property type="entry name" value="Ser-Thr/Tyr_kinase_cat_dom"/>
</dbReference>
<dbReference type="Proteomes" id="UP000027456">
    <property type="component" value="Unassembled WGS sequence"/>
</dbReference>
<dbReference type="Pfam" id="PF07714">
    <property type="entry name" value="PK_Tyr_Ser-Thr"/>
    <property type="match status" value="1"/>
</dbReference>
<name>A0A074RPA1_9AGAM</name>
<dbReference type="EMBL" id="AZST01001067">
    <property type="protein sequence ID" value="KEP46518.1"/>
    <property type="molecule type" value="Genomic_DNA"/>
</dbReference>
<feature type="compositionally biased region" description="Polar residues" evidence="1">
    <location>
        <begin position="33"/>
        <end position="47"/>
    </location>
</feature>
<keyword evidence="3" id="KW-0808">Transferase</keyword>
<dbReference type="Gene3D" id="1.10.510.10">
    <property type="entry name" value="Transferase(Phosphotransferase) domain 1"/>
    <property type="match status" value="1"/>
</dbReference>
<dbReference type="PROSITE" id="PS50011">
    <property type="entry name" value="PROTEIN_KINASE_DOM"/>
    <property type="match status" value="1"/>
</dbReference>
<keyword evidence="3" id="KW-0418">Kinase</keyword>
<dbReference type="GO" id="GO:0005524">
    <property type="term" value="F:ATP binding"/>
    <property type="evidence" value="ECO:0007669"/>
    <property type="project" value="InterPro"/>
</dbReference>
<dbReference type="AlphaFoldDB" id="A0A074RPA1"/>
<comment type="caution">
    <text evidence="3">The sequence shown here is derived from an EMBL/GenBank/DDBJ whole genome shotgun (WGS) entry which is preliminary data.</text>
</comment>
<keyword evidence="4" id="KW-1185">Reference proteome</keyword>
<dbReference type="PANTHER" id="PTHR44329:SF214">
    <property type="entry name" value="PROTEIN KINASE DOMAIN-CONTAINING PROTEIN"/>
    <property type="match status" value="1"/>
</dbReference>
<dbReference type="InterPro" id="IPR000719">
    <property type="entry name" value="Prot_kinase_dom"/>
</dbReference>
<proteinExistence type="predicted"/>
<reference evidence="3 4" key="1">
    <citation type="submission" date="2013-12" db="EMBL/GenBank/DDBJ databases">
        <authorList>
            <person name="Cubeta M."/>
            <person name="Pakala S."/>
            <person name="Fedorova N."/>
            <person name="Thomas E."/>
            <person name="Dean R."/>
            <person name="Jabaji S."/>
            <person name="Neate S."/>
            <person name="Toda T."/>
            <person name="Tavantzis S."/>
            <person name="Vilgalys R."/>
            <person name="Bharathan N."/>
            <person name="Pakala S."/>
            <person name="Losada L.S."/>
            <person name="Zafar N."/>
            <person name="Nierman W."/>
        </authorList>
    </citation>
    <scope>NUCLEOTIDE SEQUENCE [LARGE SCALE GENOMIC DNA]</scope>
    <source>
        <strain evidence="3 4">123E</strain>
    </source>
</reference>
<feature type="domain" description="Protein kinase" evidence="2">
    <location>
        <begin position="258"/>
        <end position="531"/>
    </location>
</feature>
<dbReference type="PANTHER" id="PTHR44329">
    <property type="entry name" value="SERINE/THREONINE-PROTEIN KINASE TNNI3K-RELATED"/>
    <property type="match status" value="1"/>
</dbReference>
<dbReference type="STRING" id="1423351.A0A074RPA1"/>
<accession>A0A074RPA1</accession>
<organism evidence="3 4">
    <name type="scientific">Rhizoctonia solani 123E</name>
    <dbReference type="NCBI Taxonomy" id="1423351"/>
    <lineage>
        <taxon>Eukaryota</taxon>
        <taxon>Fungi</taxon>
        <taxon>Dikarya</taxon>
        <taxon>Basidiomycota</taxon>
        <taxon>Agaricomycotina</taxon>
        <taxon>Agaricomycetes</taxon>
        <taxon>Cantharellales</taxon>
        <taxon>Ceratobasidiaceae</taxon>
        <taxon>Rhizoctonia</taxon>
    </lineage>
</organism>
<protein>
    <submittedName>
        <fullName evidence="3">Tyrosine kinase family catalytic domain protein</fullName>
    </submittedName>
</protein>
<dbReference type="HOGENOM" id="CLU_038501_0_0_1"/>
<evidence type="ECO:0000256" key="1">
    <source>
        <dbReference type="SAM" id="MobiDB-lite"/>
    </source>
</evidence>
<evidence type="ECO:0000313" key="3">
    <source>
        <dbReference type="EMBL" id="KEP46518.1"/>
    </source>
</evidence>
<dbReference type="InterPro" id="IPR011009">
    <property type="entry name" value="Kinase-like_dom_sf"/>
</dbReference>